<reference evidence="1 2" key="1">
    <citation type="submission" date="2021-03" db="EMBL/GenBank/DDBJ databases">
        <title>Sequencing the genomes of 1000 actinobacteria strains.</title>
        <authorList>
            <person name="Klenk H.-P."/>
        </authorList>
    </citation>
    <scope>NUCLEOTIDE SEQUENCE [LARGE SCALE GENOMIC DNA]</scope>
    <source>
        <strain evidence="1 2">DSM 12544</strain>
    </source>
</reference>
<dbReference type="EMBL" id="JAGINX010000001">
    <property type="protein sequence ID" value="MBP2319507.1"/>
    <property type="molecule type" value="Genomic_DNA"/>
</dbReference>
<keyword evidence="2" id="KW-1185">Reference proteome</keyword>
<accession>A0ABS4T4X7</accession>
<proteinExistence type="predicted"/>
<gene>
    <name evidence="1" type="ORF">JOF45_002526</name>
</gene>
<protein>
    <submittedName>
        <fullName evidence="1">Uncharacterized protein</fullName>
    </submittedName>
</protein>
<comment type="caution">
    <text evidence="1">The sequence shown here is derived from an EMBL/GenBank/DDBJ whole genome shotgun (WGS) entry which is preliminary data.</text>
</comment>
<dbReference type="Proteomes" id="UP001519331">
    <property type="component" value="Unassembled WGS sequence"/>
</dbReference>
<organism evidence="1 2">
    <name type="scientific">Nesterenkonia lacusekhoensis</name>
    <dbReference type="NCBI Taxonomy" id="150832"/>
    <lineage>
        <taxon>Bacteria</taxon>
        <taxon>Bacillati</taxon>
        <taxon>Actinomycetota</taxon>
        <taxon>Actinomycetes</taxon>
        <taxon>Micrococcales</taxon>
        <taxon>Micrococcaceae</taxon>
        <taxon>Nesterenkonia</taxon>
    </lineage>
</organism>
<name>A0ABS4T4X7_9MICC</name>
<evidence type="ECO:0000313" key="2">
    <source>
        <dbReference type="Proteomes" id="UP001519331"/>
    </source>
</evidence>
<dbReference type="RefSeq" id="WP_210051001.1">
    <property type="nucleotide sequence ID" value="NZ_JAGINX010000001.1"/>
</dbReference>
<evidence type="ECO:0000313" key="1">
    <source>
        <dbReference type="EMBL" id="MBP2319507.1"/>
    </source>
</evidence>
<sequence length="155" mass="17154">MAAQAQRRKPTKYGRHRNLRLGVDEEKAVAAMRQALADVRGVAFDDVDWTEAVRILLVENEKAARVMAGQPEALATAGAATVAVPDEVWESLTDCRNRTSHSQGSLYTIMKKLNFGDAVTKQQVAEAARDVKESKEAILRMEELLIEFVESERAA</sequence>